<organism evidence="2 3">
    <name type="scientific">Prevotella vespertina</name>
    <dbReference type="NCBI Taxonomy" id="2608404"/>
    <lineage>
        <taxon>Bacteria</taxon>
        <taxon>Pseudomonadati</taxon>
        <taxon>Bacteroidota</taxon>
        <taxon>Bacteroidia</taxon>
        <taxon>Bacteroidales</taxon>
        <taxon>Prevotellaceae</taxon>
        <taxon>Prevotella</taxon>
    </lineage>
</organism>
<name>A0A7C9HCP7_9BACT</name>
<evidence type="ECO:0000313" key="2">
    <source>
        <dbReference type="EMBL" id="MUL26828.1"/>
    </source>
</evidence>
<evidence type="ECO:0000256" key="1">
    <source>
        <dbReference type="SAM" id="SignalP"/>
    </source>
</evidence>
<feature type="chain" id="PRO_5029022737" evidence="1">
    <location>
        <begin position="21"/>
        <end position="801"/>
    </location>
</feature>
<evidence type="ECO:0000313" key="3">
    <source>
        <dbReference type="Proteomes" id="UP000482295"/>
    </source>
</evidence>
<proteinExistence type="predicted"/>
<keyword evidence="3" id="KW-1185">Reference proteome</keyword>
<dbReference type="EMBL" id="VVIQ01000001">
    <property type="protein sequence ID" value="MUL26828.1"/>
    <property type="molecule type" value="Genomic_DNA"/>
</dbReference>
<feature type="signal peptide" evidence="1">
    <location>
        <begin position="1"/>
        <end position="20"/>
    </location>
</feature>
<reference evidence="2 3" key="1">
    <citation type="submission" date="2019-09" db="EMBL/GenBank/DDBJ databases">
        <title>Prevotella A2879 sp. nov., isolated from an abscess of a patient.</title>
        <authorList>
            <person name="Buhl M."/>
            <person name="Oberhettinger P."/>
        </authorList>
    </citation>
    <scope>NUCLEOTIDE SEQUENCE [LARGE SCALE GENOMIC DNA]</scope>
    <source>
        <strain evidence="2 3">A2879</strain>
    </source>
</reference>
<protein>
    <submittedName>
        <fullName evidence="2">Uncharacterized protein</fullName>
    </submittedName>
</protein>
<dbReference type="AlphaFoldDB" id="A0A7C9HCP7"/>
<dbReference type="RefSeq" id="WP_155714928.1">
    <property type="nucleotide sequence ID" value="NZ_VVIQ01000001.1"/>
</dbReference>
<accession>A0A7C9HCP7</accession>
<gene>
    <name evidence="2" type="ORF">F0475_00490</name>
</gene>
<dbReference type="Proteomes" id="UP000482295">
    <property type="component" value="Unassembled WGS sequence"/>
</dbReference>
<sequence>MKRLIYSCIAVCALIFTSCADQDVTENINGSENKPGVTVSMSLEGNMQGNQTAPVSRANTNIGYKTDESTGFPTPVGLFDAVGNDGKEIAEGTKVPVVLIFRSTDNSQPITKVETKWTYHKGGDLTLEPSETFNMEASTDLTKGTWYVCGILGGEFLKGQNQVKINPFSEGHVAKVNNQEVTWGANIPYIFGWRELVAKSKTTFKAKDNKPVRFKQFGTIVRLKVTNKTGFNFKYNGVRIITSNILCGQFDLKAFDDKTLVPTLKDTKDGDVETPTSEDYKNVFKPFKFYQRPTTDNAIVNTLSTRNRYRIKGDFIANYAEEKANDAKNDNDLTKKLNTALTYYDHTFLKDATGNNFDNVPNNDVAPSYIYVWMAPQTQAVKLYNDNAESSTSTNYTVNRVAKTQFLLMAIPTETSTSSPVIPTSINMIPAYGTRADYVSGVNYSARGSVVYKFPPLSYIAKHDNFGTDAELSVDNDYNVANTKRYTYQEYVVNTEKITDKLASIPSGYMFAGNEYWRSIIAQYYGFAGFRNAGTSYKYSVGFVSPAKLPGWSTTKLVFHSYSKGVKDSNGKLIAYMIGMSKKPDYITNSVEGQVYMGHVTTPTQRVSAGLDGDPTWIDNNNYRYTIRYEDVNGSAVLTQRYLGPRFVLDMDDIDTEDFWADPSNGTTYPADTKRIFPYAGVNSSTSVGNQTFWFYETSTLGKGTQYWTPDNTTDNGRYTPQNSDRTGAMLGLGGVRPKQAVAFMGSQGGDQTCGFFQHYLYINVPTTGNVAQGAKDDPRFKLNFIMSAPVRLWKTTPYAD</sequence>
<comment type="caution">
    <text evidence="2">The sequence shown here is derived from an EMBL/GenBank/DDBJ whole genome shotgun (WGS) entry which is preliminary data.</text>
</comment>
<dbReference type="PROSITE" id="PS51257">
    <property type="entry name" value="PROKAR_LIPOPROTEIN"/>
    <property type="match status" value="1"/>
</dbReference>
<keyword evidence="1" id="KW-0732">Signal</keyword>